<keyword evidence="6 8" id="KW-0472">Membrane</keyword>
<keyword evidence="5 9" id="KW-0732">Signal</keyword>
<keyword evidence="8" id="KW-1133">Transmembrane helix</keyword>
<feature type="transmembrane region" description="Helical" evidence="8">
    <location>
        <begin position="997"/>
        <end position="1019"/>
    </location>
</feature>
<dbReference type="PANTHER" id="PTHR11319:SF35">
    <property type="entry name" value="OUTER MEMBRANE PROTEIN PMPC-RELATED"/>
    <property type="match status" value="1"/>
</dbReference>
<dbReference type="InterPro" id="IPR003368">
    <property type="entry name" value="POMP_repeat"/>
</dbReference>
<evidence type="ECO:0000256" key="5">
    <source>
        <dbReference type="ARBA" id="ARBA00022729"/>
    </source>
</evidence>
<dbReference type="InterPro" id="IPR036259">
    <property type="entry name" value="MFS_trans_sf"/>
</dbReference>
<comment type="subcellular location">
    <subcellularLocation>
        <location evidence="1">Cell envelope</location>
    </subcellularLocation>
    <subcellularLocation>
        <location evidence="2">Cell outer membrane</location>
    </subcellularLocation>
    <subcellularLocation>
        <location evidence="3">Secreted</location>
    </subcellularLocation>
</comment>
<proteinExistence type="predicted"/>
<organism evidence="10">
    <name type="scientific">Amphimedon queenslandica</name>
    <name type="common">Sponge</name>
    <dbReference type="NCBI Taxonomy" id="400682"/>
    <lineage>
        <taxon>Eukaryota</taxon>
        <taxon>Metazoa</taxon>
        <taxon>Porifera</taxon>
        <taxon>Demospongiae</taxon>
        <taxon>Heteroscleromorpha</taxon>
        <taxon>Haplosclerida</taxon>
        <taxon>Niphatidae</taxon>
        <taxon>Amphimedon</taxon>
    </lineage>
</organism>
<feature type="transmembrane region" description="Helical" evidence="8">
    <location>
        <begin position="1120"/>
        <end position="1145"/>
    </location>
</feature>
<evidence type="ECO:0000313" key="10">
    <source>
        <dbReference type="EnsemblMetazoa" id="Aqu2.1.18723_001"/>
    </source>
</evidence>
<evidence type="ECO:0000256" key="7">
    <source>
        <dbReference type="ARBA" id="ARBA00023237"/>
    </source>
</evidence>
<evidence type="ECO:0000256" key="4">
    <source>
        <dbReference type="ARBA" id="ARBA00022525"/>
    </source>
</evidence>
<reference evidence="10" key="1">
    <citation type="submission" date="2017-05" db="UniProtKB">
        <authorList>
            <consortium name="EnsemblMetazoa"/>
        </authorList>
    </citation>
    <scope>IDENTIFICATION</scope>
</reference>
<dbReference type="PANTHER" id="PTHR11319">
    <property type="entry name" value="G PROTEIN-COUPLED RECEPTOR-RELATED"/>
    <property type="match status" value="1"/>
</dbReference>
<feature type="signal peptide" evidence="9">
    <location>
        <begin position="1"/>
        <end position="17"/>
    </location>
</feature>
<dbReference type="InterPro" id="IPR011050">
    <property type="entry name" value="Pectin_lyase_fold/virulence"/>
</dbReference>
<dbReference type="Gene3D" id="1.20.1250.20">
    <property type="entry name" value="MFS general substrate transporter like domains"/>
    <property type="match status" value="1"/>
</dbReference>
<dbReference type="InParanoid" id="A0A1X7TUL0"/>
<feature type="transmembrane region" description="Helical" evidence="8">
    <location>
        <begin position="1157"/>
        <end position="1175"/>
    </location>
</feature>
<name>A0A1X7TUL0_AMPQE</name>
<feature type="transmembrane region" description="Helical" evidence="8">
    <location>
        <begin position="951"/>
        <end position="970"/>
    </location>
</feature>
<evidence type="ECO:0000256" key="1">
    <source>
        <dbReference type="ARBA" id="ARBA00004196"/>
    </source>
</evidence>
<feature type="transmembrane region" description="Helical" evidence="8">
    <location>
        <begin position="1227"/>
        <end position="1245"/>
    </location>
</feature>
<evidence type="ECO:0000256" key="8">
    <source>
        <dbReference type="SAM" id="Phobius"/>
    </source>
</evidence>
<dbReference type="EnsemblMetazoa" id="Aqu2.1.18723_001">
    <property type="protein sequence ID" value="Aqu2.1.18723_001"/>
    <property type="gene ID" value="Aqu2.1.18723"/>
</dbReference>
<keyword evidence="4" id="KW-0964">Secreted</keyword>
<evidence type="ECO:0000256" key="3">
    <source>
        <dbReference type="ARBA" id="ARBA00004613"/>
    </source>
</evidence>
<evidence type="ECO:0000256" key="2">
    <source>
        <dbReference type="ARBA" id="ARBA00004442"/>
    </source>
</evidence>
<feature type="transmembrane region" description="Helical" evidence="8">
    <location>
        <begin position="1343"/>
        <end position="1360"/>
    </location>
</feature>
<evidence type="ECO:0008006" key="11">
    <source>
        <dbReference type="Google" id="ProtNLM"/>
    </source>
</evidence>
<dbReference type="OrthoDB" id="5957153at2759"/>
<feature type="transmembrane region" description="Helical" evidence="8">
    <location>
        <begin position="852"/>
        <end position="875"/>
    </location>
</feature>
<dbReference type="NCBIfam" id="TIGR01376">
    <property type="entry name" value="POMP_repeat"/>
    <property type="match status" value="1"/>
</dbReference>
<accession>A0A1X7TUL0</accession>
<dbReference type="GO" id="GO:0005576">
    <property type="term" value="C:extracellular region"/>
    <property type="evidence" value="ECO:0007669"/>
    <property type="project" value="UniProtKB-SubCell"/>
</dbReference>
<feature type="transmembrane region" description="Helical" evidence="8">
    <location>
        <begin position="1252"/>
        <end position="1275"/>
    </location>
</feature>
<keyword evidence="8" id="KW-0812">Transmembrane</keyword>
<feature type="transmembrane region" description="Helical" evidence="8">
    <location>
        <begin position="1096"/>
        <end position="1114"/>
    </location>
</feature>
<protein>
    <recommendedName>
        <fullName evidence="11">Right handed beta helix domain-containing protein</fullName>
    </recommendedName>
</protein>
<evidence type="ECO:0000256" key="6">
    <source>
        <dbReference type="ARBA" id="ARBA00023136"/>
    </source>
</evidence>
<dbReference type="SUPFAM" id="SSF51126">
    <property type="entry name" value="Pectin lyase-like"/>
    <property type="match status" value="2"/>
</dbReference>
<sequence>MLLALFLSALLASSCLSLKDSCQDLNKEFEDFHIDLLDTSVVRFVSLHENSTDSPPCLCRGNPCSSPRYALYGDPQSIFPVDNITVVLGSGIHRLNEGLTIINSSFISFIGVEGTILECGRDPIFDNCSLGNIFISDSSYISFSDITFQNCHEGVPMVHVKWSDHVIFSRCTFQNNPMSAVHLQQVDSVAFRECNFIENVHLDDTLIFDNHTSQCYLQRTLSDSFFFNTGPTAGAISLYADDQPFKLLVSGSTFNRNSVSGVHNNDTNIPNTLLQHGHGGAMYVRLVGTSNAEICIENSNFTANSAQVNGGAFQFSAAERSSQNEITIINSNFIDNNCTSDSCTGGAISIDYFQDSVSNSFIIIDSLFMDNRAGAGGALVLLTSVNSVSHEFSEHLVFRGCKFIHNFAQQDGSALSVFSVTPISSFPLPLAIQDCLFQNNTALNTNQKTAAVSGFRVDVSFLGTNVFNNNFGGGLSVIESQINVQNELVFHHNFATSGGALALYGRCLLKLYEDSNLTFYENFALRNGGGLYVEYVRTDFIFGILNRGCFIQYQSIMDLRPRDWNTTVNFISNTAGEAGSAIYASDMSYCRWYGDDVSTDTPIFVPYQGVRTPFYFRDNRIGLSDSSDNTSALSTDAFQMTAETEEDYDSYSYNEGVLFRLSALDRFNNTREAVWQVDAPLENEPLGAISSERTLYTYRIPSKRDLMETNENSTNISLTFSIFTISTSITPVERNISVDPCHPGYTFNERTSSCECAFNLRQIVRCDSYNRYFYVQEGLWVYTDGSDIVFRGAIPGFLNCTQERNLPGCLFKFDEPNEQCATGRTGDLCAHCAEGYNLALDLLRCRKNCSDVGAAFLFVGFVVTTMANCLVSYLAKKWQPFLCISPSAVLVLLWYYLIFTHSFLIRHFIASYLTENFPTSWYQYGLFILACSGWFSFPLFGLLADVWVGRYKAILIGIVFFTANIVQYNIDQLVGVSADELNSVLYWHILSEPLLSLLYHLLHCLFYSTSGVSVSLVLVSHSFFKHKLENISLIKNPIKLIVRVLCYARKHKYPENRSALTYWEEEAPSRLDLGKDKYGGPFTEEEVEDVKTVFRMLPLFIGFVAFILSDDFYWSAVDCFTLPTCLALTDSQYFICSVILIVCFYKYIPSMLTRMGFGLFLAFIATVSKVIIFVIERPHPDISNLELDLLWIATWPLKHGFCSFTANIIQYNIDQLVGASADELNSVIYWHILSEPLLNFLYHLFHCIFKKYFIMINFIVSGVSVSLVLVSHSFFKHKLEDISLIKNPIKLIVRVLCYARKHKYPENRSALTYWEEEVPSRLDLGKDKYGGPFTEEEVEDVKTVFRMLPLFIGFVAFILSDDLY</sequence>
<evidence type="ECO:0000256" key="9">
    <source>
        <dbReference type="SAM" id="SignalP"/>
    </source>
</evidence>
<keyword evidence="7" id="KW-0998">Cell outer membrane</keyword>
<feature type="transmembrane region" description="Helical" evidence="8">
    <location>
        <begin position="887"/>
        <end position="909"/>
    </location>
</feature>
<feature type="chain" id="PRO_5013072875" description="Right handed beta helix domain-containing protein" evidence="9">
    <location>
        <begin position="18"/>
        <end position="1364"/>
    </location>
</feature>
<feature type="transmembrane region" description="Helical" evidence="8">
    <location>
        <begin position="921"/>
        <end position="944"/>
    </location>
</feature>